<dbReference type="Proteomes" id="UP000887013">
    <property type="component" value="Unassembled WGS sequence"/>
</dbReference>
<reference evidence="3" key="1">
    <citation type="submission" date="2020-08" db="EMBL/GenBank/DDBJ databases">
        <title>Multicomponent nature underlies the extraordinary mechanical properties of spider dragline silk.</title>
        <authorList>
            <person name="Kono N."/>
            <person name="Nakamura H."/>
            <person name="Mori M."/>
            <person name="Yoshida Y."/>
            <person name="Ohtoshi R."/>
            <person name="Malay A.D."/>
            <person name="Moran D.A.P."/>
            <person name="Tomita M."/>
            <person name="Numata K."/>
            <person name="Arakawa K."/>
        </authorList>
    </citation>
    <scope>NUCLEOTIDE SEQUENCE</scope>
</reference>
<dbReference type="EMBL" id="BMAW01122169">
    <property type="protein sequence ID" value="GFT97796.1"/>
    <property type="molecule type" value="Genomic_DNA"/>
</dbReference>
<sequence>MSVIRKEVIAMTILALLSCSWIAAARYLPTRGDSTRREQIKELLRALLDLTPEERDAGRSNYPYEFQGSPVAKRSVHESERSLPFQRDVE</sequence>
<dbReference type="OrthoDB" id="6413377at2759"/>
<gene>
    <name evidence="3" type="primary">AVEN_130003_1</name>
    <name evidence="3" type="ORF">NPIL_214641</name>
</gene>
<proteinExistence type="predicted"/>
<name>A0A8X6Q417_NEPPI</name>
<keyword evidence="4" id="KW-1185">Reference proteome</keyword>
<protein>
    <submittedName>
        <fullName evidence="3">Uncharacterized protein</fullName>
    </submittedName>
</protein>
<accession>A0A8X6Q417</accession>
<dbReference type="PROSITE" id="PS51257">
    <property type="entry name" value="PROKAR_LIPOPROTEIN"/>
    <property type="match status" value="1"/>
</dbReference>
<feature type="region of interest" description="Disordered" evidence="1">
    <location>
        <begin position="55"/>
        <end position="90"/>
    </location>
</feature>
<organism evidence="3 4">
    <name type="scientific">Nephila pilipes</name>
    <name type="common">Giant wood spider</name>
    <name type="synonym">Nephila maculata</name>
    <dbReference type="NCBI Taxonomy" id="299642"/>
    <lineage>
        <taxon>Eukaryota</taxon>
        <taxon>Metazoa</taxon>
        <taxon>Ecdysozoa</taxon>
        <taxon>Arthropoda</taxon>
        <taxon>Chelicerata</taxon>
        <taxon>Arachnida</taxon>
        <taxon>Araneae</taxon>
        <taxon>Araneomorphae</taxon>
        <taxon>Entelegynae</taxon>
        <taxon>Araneoidea</taxon>
        <taxon>Nephilidae</taxon>
        <taxon>Nephila</taxon>
    </lineage>
</organism>
<evidence type="ECO:0000313" key="4">
    <source>
        <dbReference type="Proteomes" id="UP000887013"/>
    </source>
</evidence>
<evidence type="ECO:0000256" key="2">
    <source>
        <dbReference type="SAM" id="SignalP"/>
    </source>
</evidence>
<dbReference type="AlphaFoldDB" id="A0A8X6Q417"/>
<feature type="compositionally biased region" description="Basic and acidic residues" evidence="1">
    <location>
        <begin position="75"/>
        <end position="90"/>
    </location>
</feature>
<evidence type="ECO:0000256" key="1">
    <source>
        <dbReference type="SAM" id="MobiDB-lite"/>
    </source>
</evidence>
<comment type="caution">
    <text evidence="3">The sequence shown here is derived from an EMBL/GenBank/DDBJ whole genome shotgun (WGS) entry which is preliminary data.</text>
</comment>
<feature type="chain" id="PRO_5036464142" evidence="2">
    <location>
        <begin position="26"/>
        <end position="90"/>
    </location>
</feature>
<evidence type="ECO:0000313" key="3">
    <source>
        <dbReference type="EMBL" id="GFT97796.1"/>
    </source>
</evidence>
<feature type="signal peptide" evidence="2">
    <location>
        <begin position="1"/>
        <end position="25"/>
    </location>
</feature>
<keyword evidence="2" id="KW-0732">Signal</keyword>